<evidence type="ECO:0008006" key="5">
    <source>
        <dbReference type="Google" id="ProtNLM"/>
    </source>
</evidence>
<evidence type="ECO:0000313" key="4">
    <source>
        <dbReference type="Proteomes" id="UP000291995"/>
    </source>
</evidence>
<keyword evidence="3" id="KW-1185">Reference proteome</keyword>
<reference evidence="2" key="2">
    <citation type="submission" date="2022-12" db="EMBL/GenBank/DDBJ databases">
        <title>Whole genome sequencing of Borrelia miyamotoi strains isolated at the Russian territory.</title>
        <authorList>
            <person name="Kuleshov K.V."/>
            <person name="Platonov A.E."/>
            <person name="Goptar I.A."/>
            <person name="Shipulin G.A."/>
            <person name="Markelov M.L."/>
            <person name="Koetsveld J."/>
            <person name="Kolyasnikova N.M."/>
            <person name="Sarksyan D.S."/>
            <person name="Toporkova M.G."/>
            <person name="Hovius J.W."/>
        </authorList>
    </citation>
    <scope>NUCLEOTIDE SEQUENCE</scope>
    <source>
        <strain evidence="1 3">Yekat-1</strain>
        <strain evidence="2">Yekat-76</strain>
    </source>
</reference>
<name>A0AAP8YWG5_9SPIR</name>
<reference evidence="4" key="1">
    <citation type="submission" date="2019-03" db="EMBL/GenBank/DDBJ databases">
        <title>Whole genome sequencing of Borrelia miyamotoi strains isolated at the Russian territory.</title>
        <authorList>
            <person name="Kuleshov K.V."/>
            <person name="Platonov A.E."/>
            <person name="Goptar I.A."/>
            <person name="Shipulin G.A."/>
            <person name="Markelov M.L."/>
            <person name="Koetsveld J."/>
            <person name="Kolyasnikova N.M."/>
            <person name="Sarksyan D.S."/>
            <person name="Toporkova M.G."/>
            <person name="Hovius J.W."/>
        </authorList>
    </citation>
    <scope>NUCLEOTIDE SEQUENCE [LARGE SCALE GENOMIC DNA]</scope>
    <source>
        <strain evidence="4">Yekat-76</strain>
    </source>
</reference>
<evidence type="ECO:0000313" key="2">
    <source>
        <dbReference type="EMBL" id="QBK61993.1"/>
    </source>
</evidence>
<gene>
    <name evidence="1" type="ORF">CNO13_02310</name>
    <name evidence="2" type="ORF">EZU67_02310</name>
</gene>
<protein>
    <recommendedName>
        <fullName evidence="5">Outer membrane protein</fullName>
    </recommendedName>
</protein>
<organism evidence="2 4">
    <name type="scientific">Borrelia miyamotoi</name>
    <dbReference type="NCBI Taxonomy" id="47466"/>
    <lineage>
        <taxon>Bacteria</taxon>
        <taxon>Pseudomonadati</taxon>
        <taxon>Spirochaetota</taxon>
        <taxon>Spirochaetia</taxon>
        <taxon>Spirochaetales</taxon>
        <taxon>Borreliaceae</taxon>
        <taxon>Borrelia</taxon>
    </lineage>
</organism>
<dbReference type="EMBL" id="CP036557">
    <property type="protein sequence ID" value="QBK61993.1"/>
    <property type="molecule type" value="Genomic_DNA"/>
</dbReference>
<sequence length="284" mass="32995">MNLLNSLFSFLFLLYSNVSVIKDSLFKSSIKRTIDWDTKHVYFDITKPVDEDKFDRAGLDDSTSRLIFSINDFKDTLIRQSLFEMVIDSDHTFEDYFNSDPHLILYFSGLDSILKRGYTKHSEDLKSITIRYELCLFPDFINLFLSHSKPYRAFYPLVNTSVEQLAYTGIIVYAGDDYKSSSGAVVQLMNAFFIKIYDENIKLYFDKSMVEPAALRKWGMLEYTNDISYKDKGRIGDYPLRLIAKGIYGKNNSDIILDEYSINKIFSNKNNVNLLREGKLVIIK</sequence>
<dbReference type="EMBL" id="CP024333">
    <property type="protein sequence ID" value="ATQ16001.1"/>
    <property type="molecule type" value="Genomic_DNA"/>
</dbReference>
<dbReference type="GeneID" id="75118100"/>
<dbReference type="Proteomes" id="UP000230633">
    <property type="component" value="Chromosome"/>
</dbReference>
<proteinExistence type="predicted"/>
<dbReference type="RefSeq" id="WP_025443762.1">
    <property type="nucleotide sequence ID" value="NZ_AP024371.1"/>
</dbReference>
<accession>A0AAP8YWG5</accession>
<evidence type="ECO:0000313" key="3">
    <source>
        <dbReference type="Proteomes" id="UP000230633"/>
    </source>
</evidence>
<dbReference type="AlphaFoldDB" id="A0AAP8YWG5"/>
<dbReference type="Proteomes" id="UP000291995">
    <property type="component" value="Chromosome"/>
</dbReference>
<evidence type="ECO:0000313" key="1">
    <source>
        <dbReference type="EMBL" id="ATQ16001.1"/>
    </source>
</evidence>